<dbReference type="Gene3D" id="1.10.10.2690">
    <property type="match status" value="1"/>
</dbReference>
<dbReference type="InterPro" id="IPR053721">
    <property type="entry name" value="Fimbrial_Adhesin_Reg"/>
</dbReference>
<evidence type="ECO:0000313" key="4">
    <source>
        <dbReference type="EMBL" id="QJA84563.1"/>
    </source>
</evidence>
<protein>
    <submittedName>
        <fullName evidence="3">Putative transcription regulatory protein</fullName>
    </submittedName>
</protein>
<name>A0A6M3JBK7_9ZZZZ</name>
<sequence length="120" mass="13619">MKTLIQGCESAEQFEVLLKLTGISSEDKKNALRAHLVEGLPAKRAYARFHVTQQHFSQALMLLNKKADLAMQYAALQKSKGEQNFNELRQRIIEAKQAGGYQPLLTEDLRNPPIDEPELR</sequence>
<dbReference type="InterPro" id="IPR004356">
    <property type="entry name" value="Adhesin_operon_reg_prot"/>
</dbReference>
<dbReference type="EMBL" id="MT141559">
    <property type="protein sequence ID" value="QJA66718.1"/>
    <property type="molecule type" value="Genomic_DNA"/>
</dbReference>
<evidence type="ECO:0000313" key="3">
    <source>
        <dbReference type="EMBL" id="QJA66718.1"/>
    </source>
</evidence>
<evidence type="ECO:0000256" key="2">
    <source>
        <dbReference type="ARBA" id="ARBA00023163"/>
    </source>
</evidence>
<organism evidence="3">
    <name type="scientific">viral metagenome</name>
    <dbReference type="NCBI Taxonomy" id="1070528"/>
    <lineage>
        <taxon>unclassified sequences</taxon>
        <taxon>metagenomes</taxon>
        <taxon>organismal metagenomes</taxon>
    </lineage>
</organism>
<gene>
    <name evidence="4" type="ORF">MM415A00183_0030</name>
    <name evidence="3" type="ORF">MM415B00339_0027</name>
</gene>
<keyword evidence="1" id="KW-0805">Transcription regulation</keyword>
<accession>A0A6M3JBK7</accession>
<dbReference type="Pfam" id="PF03333">
    <property type="entry name" value="PapB"/>
    <property type="match status" value="1"/>
</dbReference>
<dbReference type="AlphaFoldDB" id="A0A6M3JBK7"/>
<keyword evidence="2" id="KW-0804">Transcription</keyword>
<proteinExistence type="predicted"/>
<dbReference type="GO" id="GO:0006355">
    <property type="term" value="P:regulation of DNA-templated transcription"/>
    <property type="evidence" value="ECO:0007669"/>
    <property type="project" value="InterPro"/>
</dbReference>
<evidence type="ECO:0000256" key="1">
    <source>
        <dbReference type="ARBA" id="ARBA00023015"/>
    </source>
</evidence>
<reference evidence="3" key="1">
    <citation type="submission" date="2020-03" db="EMBL/GenBank/DDBJ databases">
        <title>The deep terrestrial virosphere.</title>
        <authorList>
            <person name="Holmfeldt K."/>
            <person name="Nilsson E."/>
            <person name="Simone D."/>
            <person name="Lopez-Fernandez M."/>
            <person name="Wu X."/>
            <person name="de Brujin I."/>
            <person name="Lundin D."/>
            <person name="Andersson A."/>
            <person name="Bertilsson S."/>
            <person name="Dopson M."/>
        </authorList>
    </citation>
    <scope>NUCLEOTIDE SEQUENCE</scope>
    <source>
        <strain evidence="4">MM415A00183</strain>
        <strain evidence="3">MM415B00339</strain>
    </source>
</reference>
<dbReference type="EMBL" id="MT142531">
    <property type="protein sequence ID" value="QJA84563.1"/>
    <property type="molecule type" value="Genomic_DNA"/>
</dbReference>